<sequence>MNKIRQLTQNRKPSQSQRKPRRKSSKLNIRNSLSKKRAKEDIKATKPQEIANPSPAIYPEIRNLQEQINQNGTQVPNQVNEPMHQRLQTEGNNEHKEIEKRESVSQKQVSESAETGPLRAHVLLSKVSQFVCAVSRK</sequence>
<comment type="caution">
    <text evidence="2">The sequence shown here is derived from an EMBL/GenBank/DDBJ whole genome shotgun (WGS) entry which is preliminary data.</text>
</comment>
<feature type="compositionally biased region" description="Polar residues" evidence="1">
    <location>
        <begin position="1"/>
        <end position="10"/>
    </location>
</feature>
<evidence type="ECO:0000313" key="3">
    <source>
        <dbReference type="EMBL" id="CAL6078242.1"/>
    </source>
</evidence>
<keyword evidence="4" id="KW-1185">Reference proteome</keyword>
<dbReference type="EMBL" id="CAXDID020000333">
    <property type="protein sequence ID" value="CAL6078242.1"/>
    <property type="molecule type" value="Genomic_DNA"/>
</dbReference>
<organism evidence="2">
    <name type="scientific">Hexamita inflata</name>
    <dbReference type="NCBI Taxonomy" id="28002"/>
    <lineage>
        <taxon>Eukaryota</taxon>
        <taxon>Metamonada</taxon>
        <taxon>Diplomonadida</taxon>
        <taxon>Hexamitidae</taxon>
        <taxon>Hexamitinae</taxon>
        <taxon>Hexamita</taxon>
    </lineage>
</organism>
<dbReference type="Proteomes" id="UP001642409">
    <property type="component" value="Unassembled WGS sequence"/>
</dbReference>
<feature type="region of interest" description="Disordered" evidence="1">
    <location>
        <begin position="88"/>
        <end position="115"/>
    </location>
</feature>
<proteinExistence type="predicted"/>
<feature type="region of interest" description="Disordered" evidence="1">
    <location>
        <begin position="1"/>
        <end position="56"/>
    </location>
</feature>
<evidence type="ECO:0000313" key="4">
    <source>
        <dbReference type="Proteomes" id="UP001642409"/>
    </source>
</evidence>
<dbReference type="AlphaFoldDB" id="A0AA86UXW6"/>
<gene>
    <name evidence="2" type="ORF">HINF_LOCUS56627</name>
    <name evidence="3" type="ORF">HINF_LOCUS58807</name>
</gene>
<reference evidence="3 4" key="2">
    <citation type="submission" date="2024-07" db="EMBL/GenBank/DDBJ databases">
        <authorList>
            <person name="Akdeniz Z."/>
        </authorList>
    </citation>
    <scope>NUCLEOTIDE SEQUENCE [LARGE SCALE GENOMIC DNA]</scope>
</reference>
<evidence type="ECO:0000313" key="2">
    <source>
        <dbReference type="EMBL" id="CAI9968982.1"/>
    </source>
</evidence>
<name>A0AA86UXW6_9EUKA</name>
<evidence type="ECO:0000256" key="1">
    <source>
        <dbReference type="SAM" id="MobiDB-lite"/>
    </source>
</evidence>
<feature type="compositionally biased region" description="Basic and acidic residues" evidence="1">
    <location>
        <begin position="92"/>
        <end position="104"/>
    </location>
</feature>
<reference evidence="2" key="1">
    <citation type="submission" date="2023-06" db="EMBL/GenBank/DDBJ databases">
        <authorList>
            <person name="Kurt Z."/>
        </authorList>
    </citation>
    <scope>NUCLEOTIDE SEQUENCE</scope>
</reference>
<accession>A0AA86UXW6</accession>
<dbReference type="EMBL" id="CATOUU010001052">
    <property type="protein sequence ID" value="CAI9968982.1"/>
    <property type="molecule type" value="Genomic_DNA"/>
</dbReference>
<protein>
    <submittedName>
        <fullName evidence="3">Hypothetical_protein</fullName>
    </submittedName>
</protein>